<dbReference type="PROSITE" id="PS50158">
    <property type="entry name" value="ZF_CCHC"/>
    <property type="match status" value="1"/>
</dbReference>
<dbReference type="SMART" id="SM00343">
    <property type="entry name" value="ZnF_C2HC"/>
    <property type="match status" value="1"/>
</dbReference>
<keyword evidence="2" id="KW-0862">Zinc</keyword>
<dbReference type="Gene3D" id="4.10.60.10">
    <property type="entry name" value="Zinc finger, CCHC-type"/>
    <property type="match status" value="1"/>
</dbReference>
<keyword evidence="1" id="KW-0507">mRNA processing</keyword>
<dbReference type="OrthoDB" id="8026949at2759"/>
<feature type="compositionally biased region" description="Basic and acidic residues" evidence="3">
    <location>
        <begin position="83"/>
        <end position="92"/>
    </location>
</feature>
<dbReference type="Proteomes" id="UP000765509">
    <property type="component" value="Unassembled WGS sequence"/>
</dbReference>
<dbReference type="InterPro" id="IPR001878">
    <property type="entry name" value="Znf_CCHC"/>
</dbReference>
<dbReference type="Pfam" id="PF00098">
    <property type="entry name" value="zf-CCHC"/>
    <property type="match status" value="1"/>
</dbReference>
<dbReference type="GO" id="GO:0008270">
    <property type="term" value="F:zinc ion binding"/>
    <property type="evidence" value="ECO:0007669"/>
    <property type="project" value="UniProtKB-KW"/>
</dbReference>
<sequence>MSQFAEKTQKQFAELKAIHERLKKSTASLDKIVKNLQELHAHKGVAEVAKKTNSCQICGSTDHYAKNCPKANEKVYAIEKVLEEESPTKESSSDSMGDAIREQYDEEQEPREEFLVEYQEETP</sequence>
<comment type="caution">
    <text evidence="5">The sequence shown here is derived from an EMBL/GenBank/DDBJ whole genome shotgun (WGS) entry which is preliminary data.</text>
</comment>
<dbReference type="InterPro" id="IPR036875">
    <property type="entry name" value="Znf_CCHC_sf"/>
</dbReference>
<evidence type="ECO:0000259" key="4">
    <source>
        <dbReference type="PROSITE" id="PS50158"/>
    </source>
</evidence>
<accession>A0A9Q3GMM8</accession>
<evidence type="ECO:0000256" key="1">
    <source>
        <dbReference type="ARBA" id="ARBA00022664"/>
    </source>
</evidence>
<dbReference type="SUPFAM" id="SSF57756">
    <property type="entry name" value="Retrovirus zinc finger-like domains"/>
    <property type="match status" value="1"/>
</dbReference>
<evidence type="ECO:0000313" key="5">
    <source>
        <dbReference type="EMBL" id="MBW0473213.1"/>
    </source>
</evidence>
<feature type="domain" description="CCHC-type" evidence="4">
    <location>
        <begin position="55"/>
        <end position="70"/>
    </location>
</feature>
<dbReference type="EMBL" id="AVOT02003330">
    <property type="protein sequence ID" value="MBW0473213.1"/>
    <property type="molecule type" value="Genomic_DNA"/>
</dbReference>
<reference evidence="5" key="1">
    <citation type="submission" date="2021-03" db="EMBL/GenBank/DDBJ databases">
        <title>Draft genome sequence of rust myrtle Austropuccinia psidii MF-1, a brazilian biotype.</title>
        <authorList>
            <person name="Quecine M.C."/>
            <person name="Pachon D.M.R."/>
            <person name="Bonatelli M.L."/>
            <person name="Correr F.H."/>
            <person name="Franceschini L.M."/>
            <person name="Leite T.F."/>
            <person name="Margarido G.R.A."/>
            <person name="Almeida C.A."/>
            <person name="Ferrarezi J.A."/>
            <person name="Labate C.A."/>
        </authorList>
    </citation>
    <scope>NUCLEOTIDE SEQUENCE</scope>
    <source>
        <strain evidence="5">MF-1</strain>
    </source>
</reference>
<dbReference type="GO" id="GO:0003676">
    <property type="term" value="F:nucleic acid binding"/>
    <property type="evidence" value="ECO:0007669"/>
    <property type="project" value="InterPro"/>
</dbReference>
<keyword evidence="2" id="KW-0479">Metal-binding</keyword>
<organism evidence="5 6">
    <name type="scientific">Austropuccinia psidii MF-1</name>
    <dbReference type="NCBI Taxonomy" id="1389203"/>
    <lineage>
        <taxon>Eukaryota</taxon>
        <taxon>Fungi</taxon>
        <taxon>Dikarya</taxon>
        <taxon>Basidiomycota</taxon>
        <taxon>Pucciniomycotina</taxon>
        <taxon>Pucciniomycetes</taxon>
        <taxon>Pucciniales</taxon>
        <taxon>Sphaerophragmiaceae</taxon>
        <taxon>Austropuccinia</taxon>
    </lineage>
</organism>
<dbReference type="AlphaFoldDB" id="A0A9Q3GMM8"/>
<dbReference type="GO" id="GO:0006397">
    <property type="term" value="P:mRNA processing"/>
    <property type="evidence" value="ECO:0007669"/>
    <property type="project" value="UniProtKB-KW"/>
</dbReference>
<feature type="region of interest" description="Disordered" evidence="3">
    <location>
        <begin position="83"/>
        <end position="123"/>
    </location>
</feature>
<evidence type="ECO:0000256" key="3">
    <source>
        <dbReference type="SAM" id="MobiDB-lite"/>
    </source>
</evidence>
<gene>
    <name evidence="5" type="ORF">O181_012928</name>
</gene>
<evidence type="ECO:0000313" key="6">
    <source>
        <dbReference type="Proteomes" id="UP000765509"/>
    </source>
</evidence>
<protein>
    <recommendedName>
        <fullName evidence="4">CCHC-type domain-containing protein</fullName>
    </recommendedName>
</protein>
<keyword evidence="2" id="KW-0863">Zinc-finger</keyword>
<evidence type="ECO:0000256" key="2">
    <source>
        <dbReference type="PROSITE-ProRule" id="PRU00047"/>
    </source>
</evidence>
<proteinExistence type="predicted"/>
<name>A0A9Q3GMM8_9BASI</name>
<keyword evidence="6" id="KW-1185">Reference proteome</keyword>